<feature type="compositionally biased region" description="Basic and acidic residues" evidence="2">
    <location>
        <begin position="377"/>
        <end position="392"/>
    </location>
</feature>
<protein>
    <submittedName>
        <fullName evidence="3">Uncharacterized protein</fullName>
    </submittedName>
</protein>
<feature type="region of interest" description="Disordered" evidence="2">
    <location>
        <begin position="333"/>
        <end position="392"/>
    </location>
</feature>
<proteinExistence type="predicted"/>
<keyword evidence="1" id="KW-0175">Coiled coil</keyword>
<evidence type="ECO:0000256" key="2">
    <source>
        <dbReference type="SAM" id="MobiDB-lite"/>
    </source>
</evidence>
<accession>A0A023AYE0</accession>
<evidence type="ECO:0000313" key="4">
    <source>
        <dbReference type="Proteomes" id="UP000019763"/>
    </source>
</evidence>
<feature type="coiled-coil region" evidence="1">
    <location>
        <begin position="182"/>
        <end position="230"/>
    </location>
</feature>
<gene>
    <name evidence="3" type="ORF">GNI_162610</name>
</gene>
<evidence type="ECO:0000256" key="1">
    <source>
        <dbReference type="SAM" id="Coils"/>
    </source>
</evidence>
<organism evidence="3 4">
    <name type="scientific">Gregarina niphandrodes</name>
    <name type="common">Septate eugregarine</name>
    <dbReference type="NCBI Taxonomy" id="110365"/>
    <lineage>
        <taxon>Eukaryota</taxon>
        <taxon>Sar</taxon>
        <taxon>Alveolata</taxon>
        <taxon>Apicomplexa</taxon>
        <taxon>Conoidasida</taxon>
        <taxon>Gregarinasina</taxon>
        <taxon>Eugregarinorida</taxon>
        <taxon>Gregarinidae</taxon>
        <taxon>Gregarina</taxon>
    </lineage>
</organism>
<sequence>MIALLQYELKRTNERFKGKECEVALLRAQLKGITNSQLTGSQLTGSQLTSSQVQGRRIGPDAKQELKQLKSEVSKRNTQLEALNKSARLKRERLAGLERSIVDREAAFKQRQQEWEKQLEDLQEKVVAIDREFTSKQNEVMLLQSVLTIQEESSKQLQTKHAELDVRVIGSHKILQEEAVKLRDLEHSVETERAKRDSLKTQIATLKHTAQDLDAHVSQLHAELAHAEQLREEQLRMEQPQHSRQLDKIIVPERPSRLAAEISQQKKILKHLRLCVEQCREELLRHKPTCSVIGFGKATNGAVSNSAASNSAVSNSAVSNSAISVEDFILPEKGSVQEETVPKKAGPPRPATDSDPEAGPAETASCMSEPHPGRARLSSDGRIERGRTHSCV</sequence>
<dbReference type="Proteomes" id="UP000019763">
    <property type="component" value="Unassembled WGS sequence"/>
</dbReference>
<reference evidence="3" key="1">
    <citation type="submission" date="2013-12" db="EMBL/GenBank/DDBJ databases">
        <authorList>
            <person name="Omoto C.K."/>
            <person name="Sibley D."/>
            <person name="Venepally P."/>
            <person name="Hadjithomas M."/>
            <person name="Karamycheva S."/>
            <person name="Brunk B."/>
            <person name="Roos D."/>
            <person name="Caler E."/>
            <person name="Lorenzi H."/>
        </authorList>
    </citation>
    <scope>NUCLEOTIDE SEQUENCE</scope>
</reference>
<dbReference type="EMBL" id="AFNH02001213">
    <property type="protein sequence ID" value="EZG43676.1"/>
    <property type="molecule type" value="Genomic_DNA"/>
</dbReference>
<evidence type="ECO:0000313" key="3">
    <source>
        <dbReference type="EMBL" id="EZG43676.1"/>
    </source>
</evidence>
<dbReference type="AlphaFoldDB" id="A0A023AYE0"/>
<feature type="coiled-coil region" evidence="1">
    <location>
        <begin position="63"/>
        <end position="139"/>
    </location>
</feature>
<dbReference type="RefSeq" id="XP_011133083.1">
    <property type="nucleotide sequence ID" value="XM_011134781.1"/>
</dbReference>
<keyword evidence="4" id="KW-1185">Reference proteome</keyword>
<dbReference type="GeneID" id="22915625"/>
<name>A0A023AYE0_GRENI</name>
<comment type="caution">
    <text evidence="3">The sequence shown here is derived from an EMBL/GenBank/DDBJ whole genome shotgun (WGS) entry which is preliminary data.</text>
</comment>
<dbReference type="VEuPathDB" id="CryptoDB:GNI_162610"/>